<dbReference type="InterPro" id="IPR006168">
    <property type="entry name" value="G3P_DH_NAD-dep"/>
</dbReference>
<dbReference type="Proteomes" id="UP000596660">
    <property type="component" value="Unplaced"/>
</dbReference>
<dbReference type="AlphaFoldDB" id="A0A803N8D0"/>
<dbReference type="SUPFAM" id="SSF51735">
    <property type="entry name" value="NAD(P)-binding Rossmann-fold domains"/>
    <property type="match status" value="1"/>
</dbReference>
<reference evidence="3" key="2">
    <citation type="submission" date="2021-03" db="UniProtKB">
        <authorList>
            <consortium name="EnsemblPlants"/>
        </authorList>
    </citation>
    <scope>IDENTIFICATION</scope>
</reference>
<dbReference type="InterPro" id="IPR011128">
    <property type="entry name" value="G3P_DH_NAD-dep_N"/>
</dbReference>
<keyword evidence="4" id="KW-1185">Reference proteome</keyword>
<organism evidence="3 4">
    <name type="scientific">Chenopodium quinoa</name>
    <name type="common">Quinoa</name>
    <dbReference type="NCBI Taxonomy" id="63459"/>
    <lineage>
        <taxon>Eukaryota</taxon>
        <taxon>Viridiplantae</taxon>
        <taxon>Streptophyta</taxon>
        <taxon>Embryophyta</taxon>
        <taxon>Tracheophyta</taxon>
        <taxon>Spermatophyta</taxon>
        <taxon>Magnoliopsida</taxon>
        <taxon>eudicotyledons</taxon>
        <taxon>Gunneridae</taxon>
        <taxon>Pentapetalae</taxon>
        <taxon>Caryophyllales</taxon>
        <taxon>Chenopodiaceae</taxon>
        <taxon>Chenopodioideae</taxon>
        <taxon>Atripliceae</taxon>
        <taxon>Chenopodium</taxon>
    </lineage>
</organism>
<evidence type="ECO:0000256" key="1">
    <source>
        <dbReference type="ARBA" id="ARBA00048683"/>
    </source>
</evidence>
<dbReference type="Gene3D" id="3.40.50.720">
    <property type="entry name" value="NAD(P)-binding Rossmann-like Domain"/>
    <property type="match status" value="1"/>
</dbReference>
<evidence type="ECO:0000313" key="4">
    <source>
        <dbReference type="Proteomes" id="UP000596660"/>
    </source>
</evidence>
<dbReference type="PRINTS" id="PR00077">
    <property type="entry name" value="GPDHDRGNASE"/>
</dbReference>
<sequence>VVVLGGGSFGTAMAAHVANRKEKMEVSMLVRDPHVCQSFNRNHLNCKYFPNHKLPENFVATTDAKSALQGADFCLHAVPVQVEEV</sequence>
<dbReference type="Gramene" id="AUR62042095-RA">
    <property type="protein sequence ID" value="AUR62042095-RA:cds"/>
    <property type="gene ID" value="AUR62042095"/>
</dbReference>
<protein>
    <recommendedName>
        <fullName evidence="2">Glycerol-3-phosphate dehydrogenase NAD-dependent N-terminal domain-containing protein</fullName>
    </recommendedName>
</protein>
<comment type="catalytic activity">
    <reaction evidence="1">
        <text>sn-glycerol 3-phosphate + NAD(+) = dihydroxyacetone phosphate + NADH + H(+)</text>
        <dbReference type="Rhea" id="RHEA:11092"/>
        <dbReference type="ChEBI" id="CHEBI:15378"/>
        <dbReference type="ChEBI" id="CHEBI:57540"/>
        <dbReference type="ChEBI" id="CHEBI:57597"/>
        <dbReference type="ChEBI" id="CHEBI:57642"/>
        <dbReference type="ChEBI" id="CHEBI:57945"/>
        <dbReference type="EC" id="1.1.1.8"/>
    </reaction>
</comment>
<gene>
    <name evidence="3" type="primary">LOC110683250</name>
</gene>
<dbReference type="Pfam" id="PF01210">
    <property type="entry name" value="NAD_Gly3P_dh_N"/>
    <property type="match status" value="1"/>
</dbReference>
<name>A0A803N8D0_CHEQI</name>
<dbReference type="InterPro" id="IPR036291">
    <property type="entry name" value="NAD(P)-bd_dom_sf"/>
</dbReference>
<evidence type="ECO:0000313" key="3">
    <source>
        <dbReference type="EnsemblPlants" id="AUR62042095-RA:cds"/>
    </source>
</evidence>
<feature type="domain" description="Glycerol-3-phosphate dehydrogenase NAD-dependent N-terminal" evidence="2">
    <location>
        <begin position="1"/>
        <end position="82"/>
    </location>
</feature>
<dbReference type="GO" id="GO:0046168">
    <property type="term" value="P:glycerol-3-phosphate catabolic process"/>
    <property type="evidence" value="ECO:0007669"/>
    <property type="project" value="InterPro"/>
</dbReference>
<accession>A0A803N8D0</accession>
<dbReference type="EnsemblPlants" id="AUR62042095-RA">
    <property type="protein sequence ID" value="AUR62042095-RA:cds"/>
    <property type="gene ID" value="AUR62042095"/>
</dbReference>
<dbReference type="PANTHER" id="PTHR11728:SF1">
    <property type="entry name" value="GLYCEROL-3-PHOSPHATE DEHYDROGENASE [NAD(+)] 2, CHLOROPLASTIC"/>
    <property type="match status" value="1"/>
</dbReference>
<dbReference type="GO" id="GO:0141152">
    <property type="term" value="F:glycerol-3-phosphate dehydrogenase (NAD+) activity"/>
    <property type="evidence" value="ECO:0007669"/>
    <property type="project" value="UniProtKB-EC"/>
</dbReference>
<dbReference type="GO" id="GO:0051287">
    <property type="term" value="F:NAD binding"/>
    <property type="evidence" value="ECO:0007669"/>
    <property type="project" value="InterPro"/>
</dbReference>
<reference evidence="3" key="1">
    <citation type="journal article" date="2017" name="Nature">
        <title>The genome of Chenopodium quinoa.</title>
        <authorList>
            <person name="Jarvis D.E."/>
            <person name="Ho Y.S."/>
            <person name="Lightfoot D.J."/>
            <person name="Schmoeckel S.M."/>
            <person name="Li B."/>
            <person name="Borm T.J.A."/>
            <person name="Ohyanagi H."/>
            <person name="Mineta K."/>
            <person name="Michell C.T."/>
            <person name="Saber N."/>
            <person name="Kharbatia N.M."/>
            <person name="Rupper R.R."/>
            <person name="Sharp A.R."/>
            <person name="Dally N."/>
            <person name="Boughton B.A."/>
            <person name="Woo Y.H."/>
            <person name="Gao G."/>
            <person name="Schijlen E.G.W.M."/>
            <person name="Guo X."/>
            <person name="Momin A.A."/>
            <person name="Negrao S."/>
            <person name="Al-Babili S."/>
            <person name="Gehring C."/>
            <person name="Roessner U."/>
            <person name="Jung C."/>
            <person name="Murphy K."/>
            <person name="Arold S.T."/>
            <person name="Gojobori T."/>
            <person name="van der Linden C.G."/>
            <person name="van Loo E.N."/>
            <person name="Jellen E.N."/>
            <person name="Maughan P.J."/>
            <person name="Tester M."/>
        </authorList>
    </citation>
    <scope>NUCLEOTIDE SEQUENCE [LARGE SCALE GENOMIC DNA]</scope>
    <source>
        <strain evidence="3">cv. PI 614886</strain>
    </source>
</reference>
<dbReference type="PANTHER" id="PTHR11728">
    <property type="entry name" value="GLYCEROL-3-PHOSPHATE DEHYDROGENASE"/>
    <property type="match status" value="1"/>
</dbReference>
<proteinExistence type="predicted"/>
<dbReference type="GO" id="GO:0005829">
    <property type="term" value="C:cytosol"/>
    <property type="evidence" value="ECO:0007669"/>
    <property type="project" value="TreeGrafter"/>
</dbReference>
<evidence type="ECO:0000259" key="2">
    <source>
        <dbReference type="Pfam" id="PF01210"/>
    </source>
</evidence>